<dbReference type="InterPro" id="IPR000529">
    <property type="entry name" value="Ribosomal_bS6"/>
</dbReference>
<keyword evidence="9" id="KW-1185">Reference proteome</keyword>
<comment type="function">
    <text evidence="4 6">Binds together with bS18 to 16S ribosomal RNA.</text>
</comment>
<reference evidence="8 9" key="1">
    <citation type="submission" date="2019-02" db="EMBL/GenBank/DDBJ databases">
        <title>Deep-cultivation of Planctomycetes and their phenomic and genomic characterization uncovers novel biology.</title>
        <authorList>
            <person name="Wiegand S."/>
            <person name="Jogler M."/>
            <person name="Boedeker C."/>
            <person name="Pinto D."/>
            <person name="Vollmers J."/>
            <person name="Rivas-Marin E."/>
            <person name="Kohn T."/>
            <person name="Peeters S.H."/>
            <person name="Heuer A."/>
            <person name="Rast P."/>
            <person name="Oberbeckmann S."/>
            <person name="Bunk B."/>
            <person name="Jeske O."/>
            <person name="Meyerdierks A."/>
            <person name="Storesund J.E."/>
            <person name="Kallscheuer N."/>
            <person name="Luecker S."/>
            <person name="Lage O.M."/>
            <person name="Pohl T."/>
            <person name="Merkel B.J."/>
            <person name="Hornburger P."/>
            <person name="Mueller R.-W."/>
            <person name="Bruemmer F."/>
            <person name="Labrenz M."/>
            <person name="Spormann A.M."/>
            <person name="Op den Camp H."/>
            <person name="Overmann J."/>
            <person name="Amann R."/>
            <person name="Jetten M.S.M."/>
            <person name="Mascher T."/>
            <person name="Medema M.H."/>
            <person name="Devos D.P."/>
            <person name="Kaster A.-K."/>
            <person name="Ovreas L."/>
            <person name="Rohde M."/>
            <person name="Galperin M.Y."/>
            <person name="Jogler C."/>
        </authorList>
    </citation>
    <scope>NUCLEOTIDE SEQUENCE [LARGE SCALE GENOMIC DNA]</scope>
    <source>
        <strain evidence="8 9">KS4</strain>
    </source>
</reference>
<dbReference type="Pfam" id="PF01250">
    <property type="entry name" value="Ribosomal_S6"/>
    <property type="match status" value="1"/>
</dbReference>
<evidence type="ECO:0000256" key="2">
    <source>
        <dbReference type="ARBA" id="ARBA00022980"/>
    </source>
</evidence>
<dbReference type="Gene3D" id="3.30.70.60">
    <property type="match status" value="1"/>
</dbReference>
<evidence type="ECO:0000256" key="6">
    <source>
        <dbReference type="HAMAP-Rule" id="MF_00360"/>
    </source>
</evidence>
<keyword evidence="2 6" id="KW-0689">Ribosomal protein</keyword>
<dbReference type="AlphaFoldDB" id="A0A517YU10"/>
<dbReference type="KEGG" id="pcor:KS4_17450"/>
<evidence type="ECO:0000256" key="5">
    <source>
        <dbReference type="ARBA" id="ARBA00035294"/>
    </source>
</evidence>
<gene>
    <name evidence="6" type="primary">rpsF</name>
    <name evidence="8" type="ORF">KS4_17450</name>
</gene>
<name>A0A517YU10_9BACT</name>
<organism evidence="8 9">
    <name type="scientific">Poriferisphaera corsica</name>
    <dbReference type="NCBI Taxonomy" id="2528020"/>
    <lineage>
        <taxon>Bacteria</taxon>
        <taxon>Pseudomonadati</taxon>
        <taxon>Planctomycetota</taxon>
        <taxon>Phycisphaerae</taxon>
        <taxon>Phycisphaerales</taxon>
        <taxon>Phycisphaeraceae</taxon>
        <taxon>Poriferisphaera</taxon>
    </lineage>
</organism>
<dbReference type="OrthoDB" id="290527at2"/>
<dbReference type="NCBIfam" id="TIGR00166">
    <property type="entry name" value="S6"/>
    <property type="match status" value="1"/>
</dbReference>
<evidence type="ECO:0000256" key="4">
    <source>
        <dbReference type="ARBA" id="ARBA00035104"/>
    </source>
</evidence>
<dbReference type="EMBL" id="CP036425">
    <property type="protein sequence ID" value="QDU33689.1"/>
    <property type="molecule type" value="Genomic_DNA"/>
</dbReference>
<dbReference type="InterPro" id="IPR035980">
    <property type="entry name" value="Ribosomal_bS6_sf"/>
</dbReference>
<sequence>MSETNYLYEGLFLMGQSAGADLSGAMDHIKGLLDRASADVVAMHKWDERKLAYPIGNMKRGLYVQVIFKAEGQQLVKLERDCNLSEQVVRVMFTRGEHLGEVELKNFIESGSITAIEAELTSDDAEAAPVPVKEEVAPAKVEAAPAKEEAAE</sequence>
<keyword evidence="6" id="KW-0694">RNA-binding</keyword>
<evidence type="ECO:0000256" key="7">
    <source>
        <dbReference type="SAM" id="MobiDB-lite"/>
    </source>
</evidence>
<dbReference type="GO" id="GO:1990904">
    <property type="term" value="C:ribonucleoprotein complex"/>
    <property type="evidence" value="ECO:0007669"/>
    <property type="project" value="UniProtKB-KW"/>
</dbReference>
<dbReference type="CDD" id="cd00473">
    <property type="entry name" value="bS6"/>
    <property type="match status" value="1"/>
</dbReference>
<dbReference type="RefSeq" id="WP_145076924.1">
    <property type="nucleotide sequence ID" value="NZ_CP036425.1"/>
</dbReference>
<proteinExistence type="inferred from homology"/>
<dbReference type="HAMAP" id="MF_00360">
    <property type="entry name" value="Ribosomal_bS6"/>
    <property type="match status" value="1"/>
</dbReference>
<dbReference type="GO" id="GO:0019843">
    <property type="term" value="F:rRNA binding"/>
    <property type="evidence" value="ECO:0007669"/>
    <property type="project" value="UniProtKB-UniRule"/>
</dbReference>
<keyword evidence="3 6" id="KW-0687">Ribonucleoprotein</keyword>
<dbReference type="SUPFAM" id="SSF54995">
    <property type="entry name" value="Ribosomal protein S6"/>
    <property type="match status" value="1"/>
</dbReference>
<dbReference type="InterPro" id="IPR020814">
    <property type="entry name" value="Ribosomal_S6_plastid/chlpt"/>
</dbReference>
<dbReference type="GO" id="GO:0003735">
    <property type="term" value="F:structural constituent of ribosome"/>
    <property type="evidence" value="ECO:0007669"/>
    <property type="project" value="InterPro"/>
</dbReference>
<evidence type="ECO:0000313" key="8">
    <source>
        <dbReference type="EMBL" id="QDU33689.1"/>
    </source>
</evidence>
<dbReference type="GO" id="GO:0005840">
    <property type="term" value="C:ribosome"/>
    <property type="evidence" value="ECO:0007669"/>
    <property type="project" value="UniProtKB-KW"/>
</dbReference>
<accession>A0A517YU10</accession>
<dbReference type="GO" id="GO:0006412">
    <property type="term" value="P:translation"/>
    <property type="evidence" value="ECO:0007669"/>
    <property type="project" value="UniProtKB-UniRule"/>
</dbReference>
<dbReference type="InterPro" id="IPR014717">
    <property type="entry name" value="Transl_elong_EF1B/ribsomal_bS6"/>
</dbReference>
<evidence type="ECO:0000313" key="9">
    <source>
        <dbReference type="Proteomes" id="UP000317369"/>
    </source>
</evidence>
<protein>
    <recommendedName>
        <fullName evidence="5 6">Small ribosomal subunit protein bS6</fullName>
    </recommendedName>
</protein>
<keyword evidence="6" id="KW-0699">rRNA-binding</keyword>
<feature type="region of interest" description="Disordered" evidence="7">
    <location>
        <begin position="124"/>
        <end position="152"/>
    </location>
</feature>
<dbReference type="Proteomes" id="UP000317369">
    <property type="component" value="Chromosome"/>
</dbReference>
<evidence type="ECO:0000256" key="3">
    <source>
        <dbReference type="ARBA" id="ARBA00023274"/>
    </source>
</evidence>
<evidence type="ECO:0000256" key="1">
    <source>
        <dbReference type="ARBA" id="ARBA00009512"/>
    </source>
</evidence>
<comment type="similarity">
    <text evidence="1 6">Belongs to the bacterial ribosomal protein bS6 family.</text>
</comment>